<gene>
    <name evidence="1" type="ORF">HYPSUDRAFT_124134</name>
</gene>
<organism evidence="1 2">
    <name type="scientific">Hypholoma sublateritium (strain FD-334 SS-4)</name>
    <dbReference type="NCBI Taxonomy" id="945553"/>
    <lineage>
        <taxon>Eukaryota</taxon>
        <taxon>Fungi</taxon>
        <taxon>Dikarya</taxon>
        <taxon>Basidiomycota</taxon>
        <taxon>Agaricomycotina</taxon>
        <taxon>Agaricomycetes</taxon>
        <taxon>Agaricomycetidae</taxon>
        <taxon>Agaricales</taxon>
        <taxon>Agaricineae</taxon>
        <taxon>Strophariaceae</taxon>
        <taxon>Hypholoma</taxon>
    </lineage>
</organism>
<evidence type="ECO:0000313" key="2">
    <source>
        <dbReference type="Proteomes" id="UP000054270"/>
    </source>
</evidence>
<proteinExistence type="predicted"/>
<feature type="non-terminal residue" evidence="1">
    <location>
        <position position="208"/>
    </location>
</feature>
<name>A0A0D2PF98_HYPSF</name>
<keyword evidence="2" id="KW-1185">Reference proteome</keyword>
<reference evidence="2" key="1">
    <citation type="submission" date="2014-04" db="EMBL/GenBank/DDBJ databases">
        <title>Evolutionary Origins and Diversification of the Mycorrhizal Mutualists.</title>
        <authorList>
            <consortium name="DOE Joint Genome Institute"/>
            <consortium name="Mycorrhizal Genomics Consortium"/>
            <person name="Kohler A."/>
            <person name="Kuo A."/>
            <person name="Nagy L.G."/>
            <person name="Floudas D."/>
            <person name="Copeland A."/>
            <person name="Barry K.W."/>
            <person name="Cichocki N."/>
            <person name="Veneault-Fourrey C."/>
            <person name="LaButti K."/>
            <person name="Lindquist E.A."/>
            <person name="Lipzen A."/>
            <person name="Lundell T."/>
            <person name="Morin E."/>
            <person name="Murat C."/>
            <person name="Riley R."/>
            <person name="Ohm R."/>
            <person name="Sun H."/>
            <person name="Tunlid A."/>
            <person name="Henrissat B."/>
            <person name="Grigoriev I.V."/>
            <person name="Hibbett D.S."/>
            <person name="Martin F."/>
        </authorList>
    </citation>
    <scope>NUCLEOTIDE SEQUENCE [LARGE SCALE GENOMIC DNA]</scope>
    <source>
        <strain evidence="2">FD-334 SS-4</strain>
    </source>
</reference>
<dbReference type="OrthoDB" id="2269034at2759"/>
<protein>
    <recommendedName>
        <fullName evidence="3">F-box domain-containing protein</fullName>
    </recommendedName>
</protein>
<dbReference type="EMBL" id="KN817584">
    <property type="protein sequence ID" value="KJA18850.1"/>
    <property type="molecule type" value="Genomic_DNA"/>
</dbReference>
<accession>A0A0D2PF98</accession>
<sequence>ISPFRQLPEDIVRVISVACLETRWNPTMANTEAPVLLTQISRATRMIALKTPELWAAIHIPIIMAVQPEVMGTAQLIMTARAKGVEEWLLRRSGNLPLHISVYERHKYNETQQLASEIIDILLACRSRWKNVHFSCNPTTLSHVALLTRFEVPLLQSLTIYPSDYSPDGVDIWRNSNILKTPTLQRFCQLSQDSTPTYPVNGSNLTHL</sequence>
<evidence type="ECO:0000313" key="1">
    <source>
        <dbReference type="EMBL" id="KJA18850.1"/>
    </source>
</evidence>
<dbReference type="Proteomes" id="UP000054270">
    <property type="component" value="Unassembled WGS sequence"/>
</dbReference>
<dbReference type="STRING" id="945553.A0A0D2PF98"/>
<feature type="non-terminal residue" evidence="1">
    <location>
        <position position="1"/>
    </location>
</feature>
<dbReference type="AlphaFoldDB" id="A0A0D2PF98"/>
<evidence type="ECO:0008006" key="3">
    <source>
        <dbReference type="Google" id="ProtNLM"/>
    </source>
</evidence>